<evidence type="ECO:0000313" key="2">
    <source>
        <dbReference type="Proteomes" id="UP000828390"/>
    </source>
</evidence>
<evidence type="ECO:0000313" key="1">
    <source>
        <dbReference type="EMBL" id="KAH3858097.1"/>
    </source>
</evidence>
<reference evidence="1" key="1">
    <citation type="journal article" date="2019" name="bioRxiv">
        <title>The Genome of the Zebra Mussel, Dreissena polymorpha: A Resource for Invasive Species Research.</title>
        <authorList>
            <person name="McCartney M.A."/>
            <person name="Auch B."/>
            <person name="Kono T."/>
            <person name="Mallez S."/>
            <person name="Zhang Y."/>
            <person name="Obille A."/>
            <person name="Becker A."/>
            <person name="Abrahante J.E."/>
            <person name="Garbe J."/>
            <person name="Badalamenti J.P."/>
            <person name="Herman A."/>
            <person name="Mangelson H."/>
            <person name="Liachko I."/>
            <person name="Sullivan S."/>
            <person name="Sone E.D."/>
            <person name="Koren S."/>
            <person name="Silverstein K.A.T."/>
            <person name="Beckman K.B."/>
            <person name="Gohl D.M."/>
        </authorList>
    </citation>
    <scope>NUCLEOTIDE SEQUENCE</scope>
    <source>
        <strain evidence="1">Duluth1</strain>
        <tissue evidence="1">Whole animal</tissue>
    </source>
</reference>
<protein>
    <submittedName>
        <fullName evidence="1">Uncharacterized protein</fullName>
    </submittedName>
</protein>
<dbReference type="Proteomes" id="UP000828390">
    <property type="component" value="Unassembled WGS sequence"/>
</dbReference>
<keyword evidence="2" id="KW-1185">Reference proteome</keyword>
<dbReference type="EMBL" id="JAIWYP010000003">
    <property type="protein sequence ID" value="KAH3858097.1"/>
    <property type="molecule type" value="Genomic_DNA"/>
</dbReference>
<accession>A0A9D4LG93</accession>
<reference evidence="1" key="2">
    <citation type="submission" date="2020-11" db="EMBL/GenBank/DDBJ databases">
        <authorList>
            <person name="McCartney M.A."/>
            <person name="Auch B."/>
            <person name="Kono T."/>
            <person name="Mallez S."/>
            <person name="Becker A."/>
            <person name="Gohl D.M."/>
            <person name="Silverstein K.A.T."/>
            <person name="Koren S."/>
            <person name="Bechman K.B."/>
            <person name="Herman A."/>
            <person name="Abrahante J.E."/>
            <person name="Garbe J."/>
        </authorList>
    </citation>
    <scope>NUCLEOTIDE SEQUENCE</scope>
    <source>
        <strain evidence="1">Duluth1</strain>
        <tissue evidence="1">Whole animal</tissue>
    </source>
</reference>
<organism evidence="1 2">
    <name type="scientific">Dreissena polymorpha</name>
    <name type="common">Zebra mussel</name>
    <name type="synonym">Mytilus polymorpha</name>
    <dbReference type="NCBI Taxonomy" id="45954"/>
    <lineage>
        <taxon>Eukaryota</taxon>
        <taxon>Metazoa</taxon>
        <taxon>Spiralia</taxon>
        <taxon>Lophotrochozoa</taxon>
        <taxon>Mollusca</taxon>
        <taxon>Bivalvia</taxon>
        <taxon>Autobranchia</taxon>
        <taxon>Heteroconchia</taxon>
        <taxon>Euheterodonta</taxon>
        <taxon>Imparidentia</taxon>
        <taxon>Neoheterodontei</taxon>
        <taxon>Myida</taxon>
        <taxon>Dreissenoidea</taxon>
        <taxon>Dreissenidae</taxon>
        <taxon>Dreissena</taxon>
    </lineage>
</organism>
<gene>
    <name evidence="1" type="ORF">DPMN_100716</name>
</gene>
<dbReference type="AlphaFoldDB" id="A0A9D4LG93"/>
<comment type="caution">
    <text evidence="1">The sequence shown here is derived from an EMBL/GenBank/DDBJ whole genome shotgun (WGS) entry which is preliminary data.</text>
</comment>
<proteinExistence type="predicted"/>
<name>A0A9D4LG93_DREPO</name>
<sequence>MKPKVERDSYDCEETFVVVILVKMNAEFTHIMFYVRRIPLYVVAKQQGPEGGGGRKTGTATAIVKTAALYISQLQNSKPFT</sequence>